<dbReference type="Gene3D" id="3.40.800.20">
    <property type="entry name" value="Histone deacetylase domain"/>
    <property type="match status" value="1"/>
</dbReference>
<dbReference type="Pfam" id="PF00850">
    <property type="entry name" value="Hist_deacetyl"/>
    <property type="match status" value="1"/>
</dbReference>
<organism evidence="3">
    <name type="scientific">Dunaliella tertiolecta</name>
    <name type="common">Green alga</name>
    <dbReference type="NCBI Taxonomy" id="3047"/>
    <lineage>
        <taxon>Eukaryota</taxon>
        <taxon>Viridiplantae</taxon>
        <taxon>Chlorophyta</taxon>
        <taxon>core chlorophytes</taxon>
        <taxon>Chlorophyceae</taxon>
        <taxon>CS clade</taxon>
        <taxon>Chlamydomonadales</taxon>
        <taxon>Dunaliellaceae</taxon>
        <taxon>Dunaliella</taxon>
    </lineage>
</organism>
<gene>
    <name evidence="3" type="ORF">DTER00134_LOCUS14873</name>
</gene>
<dbReference type="EMBL" id="HBIP01024724">
    <property type="protein sequence ID" value="CAE0499800.1"/>
    <property type="molecule type" value="Transcribed_RNA"/>
</dbReference>
<evidence type="ECO:0000313" key="3">
    <source>
        <dbReference type="EMBL" id="CAE0499800.1"/>
    </source>
</evidence>
<sequence>MAGFLRGTAGARVLSPTAPVTLFPTSNRSIAAWLKPSNCASQGVKPHIATVTANIGGKSIQMQAPPSPQGFLLGMGEDEPFFLSTPHTAAPEQPWSNDSKLGESTLLYSPGVPPPSPPARATQQHDSQEMDWSAFFQPPQQQAASEELVHPHTVFQQYADLAADPSLNGQDMEWLQTIPSENFQAHTRSHLSPSSSTLAGSSSLQDDHYCKNCTRVIASAVATCASCGFAPTVERGHDAQQFSTPYPAHSPSQQGGHPDGVTLLAYDARMLDHYEPVVPGWPEHVERPARVTAIMDLLKATGLLDRCKQVDGLEATAEQLEAVHDHDLIWLVRSASSFAKHRNRKVELKKGEGAKPSVYDDDDFAEIRFMISRYIRDCPVNADTYNSARIAAGTAARVAVAVATKEVLNGAAIVRPPGHHAETALAMGFCLFNNAAVAARAAQEAGASRVLIMDWDIHHGNGTQDVFYNSGSVMYTSIHRFDGGTYFPGTGAAYKVGNGNGEGTNVNIAWDGPGVEDGDYMAAFEHVVVPIAKEFKPDLIIVSAGFDAVQGDPLGDCNVSPAAFGHFTQMLASVGPIMLLLEGGYNLSQTAKCTEQCMRVLLGEAPPPLPAELPESQRGRQSILEALEAQAPHWQAARHKLAELSATWKL</sequence>
<feature type="domain" description="Histone deacetylase" evidence="2">
    <location>
        <begin position="284"/>
        <end position="600"/>
    </location>
</feature>
<dbReference type="InterPro" id="IPR023696">
    <property type="entry name" value="Ureohydrolase_dom_sf"/>
</dbReference>
<accession>A0A7S3R1Q1</accession>
<dbReference type="InterPro" id="IPR023801">
    <property type="entry name" value="His_deacetylse_dom"/>
</dbReference>
<evidence type="ECO:0000256" key="1">
    <source>
        <dbReference type="SAM" id="MobiDB-lite"/>
    </source>
</evidence>
<protein>
    <recommendedName>
        <fullName evidence="2">Histone deacetylase domain-containing protein</fullName>
    </recommendedName>
</protein>
<dbReference type="PANTHER" id="PTHR10625:SF25">
    <property type="entry name" value="HISTONE DEACETYLASE 18-RELATED"/>
    <property type="match status" value="1"/>
</dbReference>
<dbReference type="GO" id="GO:0040029">
    <property type="term" value="P:epigenetic regulation of gene expression"/>
    <property type="evidence" value="ECO:0007669"/>
    <property type="project" value="TreeGrafter"/>
</dbReference>
<dbReference type="InterPro" id="IPR037138">
    <property type="entry name" value="His_deacetylse_dom_sf"/>
</dbReference>
<dbReference type="SUPFAM" id="SSF52768">
    <property type="entry name" value="Arginase/deacetylase"/>
    <property type="match status" value="1"/>
</dbReference>
<feature type="region of interest" description="Disordered" evidence="1">
    <location>
        <begin position="86"/>
        <end position="128"/>
    </location>
</feature>
<name>A0A7S3R1Q1_DUNTE</name>
<dbReference type="InterPro" id="IPR000286">
    <property type="entry name" value="HDACs"/>
</dbReference>
<reference evidence="3" key="1">
    <citation type="submission" date="2021-01" db="EMBL/GenBank/DDBJ databases">
        <authorList>
            <person name="Corre E."/>
            <person name="Pelletier E."/>
            <person name="Niang G."/>
            <person name="Scheremetjew M."/>
            <person name="Finn R."/>
            <person name="Kale V."/>
            <person name="Holt S."/>
            <person name="Cochrane G."/>
            <person name="Meng A."/>
            <person name="Brown T."/>
            <person name="Cohen L."/>
        </authorList>
    </citation>
    <scope>NUCLEOTIDE SEQUENCE</scope>
    <source>
        <strain evidence="3">CCMP1320</strain>
    </source>
</reference>
<dbReference type="AlphaFoldDB" id="A0A7S3R1Q1"/>
<evidence type="ECO:0000259" key="2">
    <source>
        <dbReference type="Pfam" id="PF00850"/>
    </source>
</evidence>
<dbReference type="PRINTS" id="PR01270">
    <property type="entry name" value="HDASUPER"/>
</dbReference>
<dbReference type="PANTHER" id="PTHR10625">
    <property type="entry name" value="HISTONE DEACETYLASE HDAC1-RELATED"/>
    <property type="match status" value="1"/>
</dbReference>
<dbReference type="GO" id="GO:0000118">
    <property type="term" value="C:histone deacetylase complex"/>
    <property type="evidence" value="ECO:0007669"/>
    <property type="project" value="TreeGrafter"/>
</dbReference>
<dbReference type="GO" id="GO:0004407">
    <property type="term" value="F:histone deacetylase activity"/>
    <property type="evidence" value="ECO:0007669"/>
    <property type="project" value="TreeGrafter"/>
</dbReference>
<dbReference type="GO" id="GO:0005737">
    <property type="term" value="C:cytoplasm"/>
    <property type="evidence" value="ECO:0007669"/>
    <property type="project" value="TreeGrafter"/>
</dbReference>
<proteinExistence type="predicted"/>